<dbReference type="PROSITE" id="PS50217">
    <property type="entry name" value="BZIP"/>
    <property type="match status" value="1"/>
</dbReference>
<dbReference type="InParanoid" id="A0A163KPB7"/>
<dbReference type="EMBL" id="LT550270">
    <property type="protein sequence ID" value="SAL95209.1"/>
    <property type="molecule type" value="Genomic_DNA"/>
</dbReference>
<dbReference type="Proteomes" id="UP000078561">
    <property type="component" value="Unassembled WGS sequence"/>
</dbReference>
<dbReference type="STRING" id="4829.A0A163KPB7"/>
<feature type="region of interest" description="Disordered" evidence="2">
    <location>
        <begin position="196"/>
        <end position="216"/>
    </location>
</feature>
<organism evidence="4">
    <name type="scientific">Absidia glauca</name>
    <name type="common">Pin mould</name>
    <dbReference type="NCBI Taxonomy" id="4829"/>
    <lineage>
        <taxon>Eukaryota</taxon>
        <taxon>Fungi</taxon>
        <taxon>Fungi incertae sedis</taxon>
        <taxon>Mucoromycota</taxon>
        <taxon>Mucoromycotina</taxon>
        <taxon>Mucoromycetes</taxon>
        <taxon>Mucorales</taxon>
        <taxon>Cunninghamellaceae</taxon>
        <taxon>Absidia</taxon>
    </lineage>
</organism>
<accession>A0A163KPB7</accession>
<reference evidence="4" key="1">
    <citation type="submission" date="2016-04" db="EMBL/GenBank/DDBJ databases">
        <authorList>
            <person name="Evans L.H."/>
            <person name="Alamgir A."/>
            <person name="Owens N."/>
            <person name="Weber N.D."/>
            <person name="Virtaneva K."/>
            <person name="Barbian K."/>
            <person name="Babar A."/>
            <person name="Rosenke K."/>
        </authorList>
    </citation>
    <scope>NUCLEOTIDE SEQUENCE [LARGE SCALE GENOMIC DNA]</scope>
    <source>
        <strain evidence="4">CBS 101.48</strain>
    </source>
</reference>
<dbReference type="SUPFAM" id="SSF57959">
    <property type="entry name" value="Leucine zipper domain"/>
    <property type="match status" value="1"/>
</dbReference>
<feature type="region of interest" description="Disordered" evidence="2">
    <location>
        <begin position="98"/>
        <end position="124"/>
    </location>
</feature>
<keyword evidence="5" id="KW-1185">Reference proteome</keyword>
<dbReference type="PROSITE" id="PS00036">
    <property type="entry name" value="BZIP_BASIC"/>
    <property type="match status" value="1"/>
</dbReference>
<gene>
    <name evidence="4" type="primary">ABSGL_00527.1 scaffold 832</name>
</gene>
<evidence type="ECO:0000256" key="1">
    <source>
        <dbReference type="SAM" id="Coils"/>
    </source>
</evidence>
<keyword evidence="1" id="KW-0175">Coiled coil</keyword>
<dbReference type="AlphaFoldDB" id="A0A163KPB7"/>
<dbReference type="PANTHER" id="PTHR23334:SF20">
    <property type="entry name" value="BASIC LEUCINE ZIPPER 24"/>
    <property type="match status" value="1"/>
</dbReference>
<feature type="compositionally biased region" description="Low complexity" evidence="2">
    <location>
        <begin position="99"/>
        <end position="121"/>
    </location>
</feature>
<dbReference type="InterPro" id="IPR046347">
    <property type="entry name" value="bZIP_sf"/>
</dbReference>
<dbReference type="Gene3D" id="3.30.160.60">
    <property type="entry name" value="Classic Zinc Finger"/>
    <property type="match status" value="1"/>
</dbReference>
<evidence type="ECO:0000259" key="3">
    <source>
        <dbReference type="PROSITE" id="PS50217"/>
    </source>
</evidence>
<feature type="domain" description="BZIP" evidence="3">
    <location>
        <begin position="201"/>
        <end position="264"/>
    </location>
</feature>
<evidence type="ECO:0000256" key="2">
    <source>
        <dbReference type="SAM" id="MobiDB-lite"/>
    </source>
</evidence>
<dbReference type="PANTHER" id="PTHR23334">
    <property type="entry name" value="CCAAT/ENHANCER BINDING PROTEIN"/>
    <property type="match status" value="1"/>
</dbReference>
<dbReference type="Pfam" id="PF07716">
    <property type="entry name" value="bZIP_2"/>
    <property type="match status" value="1"/>
</dbReference>
<dbReference type="OrthoDB" id="2257100at2759"/>
<evidence type="ECO:0000313" key="5">
    <source>
        <dbReference type="Proteomes" id="UP000078561"/>
    </source>
</evidence>
<dbReference type="GO" id="GO:0000981">
    <property type="term" value="F:DNA-binding transcription factor activity, RNA polymerase II-specific"/>
    <property type="evidence" value="ECO:0007669"/>
    <property type="project" value="TreeGrafter"/>
</dbReference>
<dbReference type="GO" id="GO:0006351">
    <property type="term" value="P:DNA-templated transcription"/>
    <property type="evidence" value="ECO:0007669"/>
    <property type="project" value="InterPro"/>
</dbReference>
<feature type="coiled-coil region" evidence="1">
    <location>
        <begin position="226"/>
        <end position="281"/>
    </location>
</feature>
<dbReference type="SMART" id="SM00338">
    <property type="entry name" value="BRLZ"/>
    <property type="match status" value="1"/>
</dbReference>
<proteinExistence type="predicted"/>
<dbReference type="GO" id="GO:0000978">
    <property type="term" value="F:RNA polymerase II cis-regulatory region sequence-specific DNA binding"/>
    <property type="evidence" value="ECO:0007669"/>
    <property type="project" value="TreeGrafter"/>
</dbReference>
<dbReference type="OMA" id="TNESFCI"/>
<name>A0A163KPB7_ABSGL</name>
<protein>
    <recommendedName>
        <fullName evidence="3">BZIP domain-containing protein</fullName>
    </recommendedName>
</protein>
<dbReference type="CDD" id="cd12193">
    <property type="entry name" value="bZIP_GCN4"/>
    <property type="match status" value="1"/>
</dbReference>
<dbReference type="InterPro" id="IPR031106">
    <property type="entry name" value="C/EBP"/>
</dbReference>
<evidence type="ECO:0000313" key="4">
    <source>
        <dbReference type="EMBL" id="SAL95209.1"/>
    </source>
</evidence>
<dbReference type="InterPro" id="IPR004827">
    <property type="entry name" value="bZIP"/>
</dbReference>
<sequence length="286" mass="31118">MNSNYYIDNTNTNNKTSNPIITTMNNDTISNELFLTQDPFAGYLFGAVSPDMSINPSTTTSTSVDEWLSDDFQHNGLLSSLMPDFLKKQDPMMDCYYEPSPALTSSSPSGSSAHGSPLSVSTPPATSVIAPPLFPDISPKKPGFRAIAPAAKKQPVPIMPKSAASPAPMLAHPPQLMGAMHPAMVSAPSNKRKHAAEEKESDEIAMKRQKNTDAARRSRLKKLVKMEALEARVVELESDNTKLSTRIAVLESEKSGLESKDKGLEDRIRTLEAQLAEAHKALTTRH</sequence>